<dbReference type="RefSeq" id="WP_130604204.1">
    <property type="nucleotide sequence ID" value="NZ_CP034759.1"/>
</dbReference>
<dbReference type="OrthoDB" id="8951704at2"/>
<dbReference type="GO" id="GO:0006631">
    <property type="term" value="P:fatty acid metabolic process"/>
    <property type="evidence" value="ECO:0007669"/>
    <property type="project" value="UniProtKB-KW"/>
</dbReference>
<dbReference type="NCBIfam" id="TIGR01930">
    <property type="entry name" value="AcCoA-C-Actrans"/>
    <property type="match status" value="1"/>
</dbReference>
<dbReference type="Pfam" id="PF02803">
    <property type="entry name" value="Thiolase_C"/>
    <property type="match status" value="1"/>
</dbReference>
<gene>
    <name evidence="19" type="primary">pcaF</name>
    <name evidence="19" type="ORF">EMK97_18280</name>
</gene>
<dbReference type="EMBL" id="CP034759">
    <property type="protein sequence ID" value="QBG37543.1"/>
    <property type="molecule type" value="Genomic_DNA"/>
</dbReference>
<dbReference type="EC" id="2.3.1.174" evidence="4"/>
<evidence type="ECO:0000256" key="2">
    <source>
        <dbReference type="ARBA" id="ARBA00005071"/>
    </source>
</evidence>
<evidence type="ECO:0000256" key="15">
    <source>
        <dbReference type="PIRSR" id="PIRSR000429-1"/>
    </source>
</evidence>
<dbReference type="GO" id="GO:0019619">
    <property type="term" value="P:3,4-dihydroxybenzoate catabolic process"/>
    <property type="evidence" value="ECO:0007669"/>
    <property type="project" value="InterPro"/>
</dbReference>
<keyword evidence="7 16" id="KW-0808">Transferase</keyword>
<dbReference type="PANTHER" id="PTHR18919:SF107">
    <property type="entry name" value="ACETYL-COA ACETYLTRANSFERASE, CYTOSOLIC"/>
    <property type="match status" value="1"/>
</dbReference>
<evidence type="ECO:0000256" key="16">
    <source>
        <dbReference type="RuleBase" id="RU003557"/>
    </source>
</evidence>
<comment type="pathway">
    <text evidence="2">Aromatic compound metabolism; beta-ketoadipate pathway; acetyl-CoA and succinyl-CoA from 3-oxoadipate: step 2/2.</text>
</comment>
<evidence type="ECO:0000256" key="9">
    <source>
        <dbReference type="ARBA" id="ARBA00022832"/>
    </source>
</evidence>
<dbReference type="InterPro" id="IPR020617">
    <property type="entry name" value="Thiolase_C"/>
</dbReference>
<keyword evidence="8" id="KW-0058">Aromatic hydrocarbons catabolism</keyword>
<proteinExistence type="inferred from homology"/>
<evidence type="ECO:0000256" key="6">
    <source>
        <dbReference type="ARBA" id="ARBA00022490"/>
    </source>
</evidence>
<dbReference type="PANTHER" id="PTHR18919">
    <property type="entry name" value="ACETYL-COA C-ACYLTRANSFERASE"/>
    <property type="match status" value="1"/>
</dbReference>
<dbReference type="InterPro" id="IPR002155">
    <property type="entry name" value="Thiolase"/>
</dbReference>
<dbReference type="SUPFAM" id="SSF53901">
    <property type="entry name" value="Thiolase-like"/>
    <property type="match status" value="2"/>
</dbReference>
<dbReference type="GO" id="GO:0016042">
    <property type="term" value="P:lipid catabolic process"/>
    <property type="evidence" value="ECO:0007669"/>
    <property type="project" value="UniProtKB-KW"/>
</dbReference>
<feature type="domain" description="Thiolase C-terminal" evidence="18">
    <location>
        <begin position="276"/>
        <end position="399"/>
    </location>
</feature>
<evidence type="ECO:0000256" key="8">
    <source>
        <dbReference type="ARBA" id="ARBA00022797"/>
    </source>
</evidence>
<evidence type="ECO:0000256" key="4">
    <source>
        <dbReference type="ARBA" id="ARBA00012233"/>
    </source>
</evidence>
<keyword evidence="6" id="KW-0963">Cytoplasm</keyword>
<keyword evidence="11" id="KW-0443">Lipid metabolism</keyword>
<dbReference type="AlphaFoldDB" id="A0A4P6P7I9"/>
<keyword evidence="9" id="KW-0276">Fatty acid metabolism</keyword>
<name>A0A4P6P7I9_9GAMM</name>
<feature type="active site" description="Acyl-thioester intermediate" evidence="15">
    <location>
        <position position="90"/>
    </location>
</feature>
<evidence type="ECO:0000259" key="17">
    <source>
        <dbReference type="Pfam" id="PF00108"/>
    </source>
</evidence>
<dbReference type="InterPro" id="IPR016039">
    <property type="entry name" value="Thiolase-like"/>
</dbReference>
<sequence>MKDVYICDGIRTPIGRYGGSLASVRADDLAAIPLKALKTRNPALDFSQVDDVILGCANQAGEDNRNIARMALLLADYPMEVAGTTINRLCGSGMNAIAMACNNIKAGEGDIIIAGGVEAMTRAPYVMGKADSAFGRSQEMFDTTMGWRFVNKQLDKRYGTETMPETAENVAEKFAISREDQDKFAYWSQCKAKAAQEDGLLAEEITPVIIPQRRKDDIVFDKDEHLRLTPLDKLATLKNLFRVPGTVTAGNASGINDGAAAVILATKEAALANGLTPKAKVLGSAVIGVEPRVMGIGPAPASEKLLKRLDLSLDDIDIIEFNEAFAAQALASVRELGLKDDDPRINPQGGAIALGHPLGMSGTRIVLSAMKQLERSDKRYALCAMCIGVGQGIAMVIEKV</sequence>
<dbReference type="KEGG" id="lsd:EMK97_18280"/>
<dbReference type="InterPro" id="IPR020616">
    <property type="entry name" value="Thiolase_N"/>
</dbReference>
<feature type="active site" description="Proton acceptor" evidence="15">
    <location>
        <position position="386"/>
    </location>
</feature>
<dbReference type="PIRSF" id="PIRSF000429">
    <property type="entry name" value="Ac-CoA_Ac_transf"/>
    <property type="match status" value="1"/>
</dbReference>
<evidence type="ECO:0000256" key="5">
    <source>
        <dbReference type="ARBA" id="ARBA00016181"/>
    </source>
</evidence>
<keyword evidence="10" id="KW-0442">Lipid degradation</keyword>
<dbReference type="Pfam" id="PF00108">
    <property type="entry name" value="Thiolase_N"/>
    <property type="match status" value="1"/>
</dbReference>
<evidence type="ECO:0000256" key="12">
    <source>
        <dbReference type="ARBA" id="ARBA00023315"/>
    </source>
</evidence>
<comment type="similarity">
    <text evidence="3 16">Belongs to the thiolase-like superfamily. Thiolase family.</text>
</comment>
<dbReference type="Gene3D" id="3.40.47.10">
    <property type="match status" value="1"/>
</dbReference>
<evidence type="ECO:0000256" key="3">
    <source>
        <dbReference type="ARBA" id="ARBA00010982"/>
    </source>
</evidence>
<evidence type="ECO:0000256" key="11">
    <source>
        <dbReference type="ARBA" id="ARBA00023098"/>
    </source>
</evidence>
<keyword evidence="12 16" id="KW-0012">Acyltransferase</keyword>
<evidence type="ECO:0000256" key="7">
    <source>
        <dbReference type="ARBA" id="ARBA00022679"/>
    </source>
</evidence>
<dbReference type="InterPro" id="IPR012793">
    <property type="entry name" value="PcaF"/>
</dbReference>
<dbReference type="GO" id="GO:0033812">
    <property type="term" value="F:3-oxoadipyl-CoA thiolase activity"/>
    <property type="evidence" value="ECO:0007669"/>
    <property type="project" value="UniProtKB-EC"/>
</dbReference>
<reference evidence="19 20" key="1">
    <citation type="submission" date="2018-12" db="EMBL/GenBank/DDBJ databases">
        <title>Complete genome of Litorilituus sediminis.</title>
        <authorList>
            <person name="Liu A."/>
            <person name="Rong J."/>
        </authorList>
    </citation>
    <scope>NUCLEOTIDE SEQUENCE [LARGE SCALE GENOMIC DNA]</scope>
    <source>
        <strain evidence="19 20">JCM 17549</strain>
    </source>
</reference>
<evidence type="ECO:0000256" key="13">
    <source>
        <dbReference type="ARBA" id="ARBA00041222"/>
    </source>
</evidence>
<protein>
    <recommendedName>
        <fullName evidence="5">Beta-ketoadipyl-CoA thiolase</fullName>
        <ecNumber evidence="4">2.3.1.174</ecNumber>
    </recommendedName>
    <alternativeName>
        <fullName evidence="13">3-oxoadipyl-CoA thiolase</fullName>
    </alternativeName>
</protein>
<organism evidence="19 20">
    <name type="scientific">Litorilituus sediminis</name>
    <dbReference type="NCBI Taxonomy" id="718192"/>
    <lineage>
        <taxon>Bacteria</taxon>
        <taxon>Pseudomonadati</taxon>
        <taxon>Pseudomonadota</taxon>
        <taxon>Gammaproteobacteria</taxon>
        <taxon>Alteromonadales</taxon>
        <taxon>Colwelliaceae</taxon>
        <taxon>Litorilituus</taxon>
    </lineage>
</organism>
<dbReference type="NCBIfam" id="NF006551">
    <property type="entry name" value="PRK09050.1"/>
    <property type="match status" value="1"/>
</dbReference>
<evidence type="ECO:0000256" key="14">
    <source>
        <dbReference type="ARBA" id="ARBA00048527"/>
    </source>
</evidence>
<evidence type="ECO:0000256" key="10">
    <source>
        <dbReference type="ARBA" id="ARBA00022963"/>
    </source>
</evidence>
<comment type="catalytic activity">
    <reaction evidence="14">
        <text>succinyl-CoA + acetyl-CoA = 3-oxoadipyl-CoA + CoA</text>
        <dbReference type="Rhea" id="RHEA:19481"/>
        <dbReference type="ChEBI" id="CHEBI:57287"/>
        <dbReference type="ChEBI" id="CHEBI:57288"/>
        <dbReference type="ChEBI" id="CHEBI:57292"/>
        <dbReference type="ChEBI" id="CHEBI:57348"/>
        <dbReference type="EC" id="2.3.1.174"/>
    </reaction>
</comment>
<dbReference type="InterPro" id="IPR020613">
    <property type="entry name" value="Thiolase_CS"/>
</dbReference>
<dbReference type="InterPro" id="IPR020610">
    <property type="entry name" value="Thiolase_AS"/>
</dbReference>
<feature type="domain" description="Thiolase N-terminal" evidence="17">
    <location>
        <begin position="4"/>
        <end position="267"/>
    </location>
</feature>
<dbReference type="InterPro" id="IPR020615">
    <property type="entry name" value="Thiolase_acyl_enz_int_AS"/>
</dbReference>
<evidence type="ECO:0000313" key="20">
    <source>
        <dbReference type="Proteomes" id="UP000290244"/>
    </source>
</evidence>
<evidence type="ECO:0000256" key="1">
    <source>
        <dbReference type="ARBA" id="ARBA00003720"/>
    </source>
</evidence>
<dbReference type="CDD" id="cd00751">
    <property type="entry name" value="thiolase"/>
    <property type="match status" value="1"/>
</dbReference>
<keyword evidence="20" id="KW-1185">Reference proteome</keyword>
<dbReference type="FunFam" id="3.40.47.10:FF:000010">
    <property type="entry name" value="Acetyl-CoA acetyltransferase (Thiolase)"/>
    <property type="match status" value="1"/>
</dbReference>
<dbReference type="PROSITE" id="PS00099">
    <property type="entry name" value="THIOLASE_3"/>
    <property type="match status" value="1"/>
</dbReference>
<evidence type="ECO:0000313" key="19">
    <source>
        <dbReference type="EMBL" id="QBG37543.1"/>
    </source>
</evidence>
<dbReference type="Proteomes" id="UP000290244">
    <property type="component" value="Chromosome"/>
</dbReference>
<evidence type="ECO:0000259" key="18">
    <source>
        <dbReference type="Pfam" id="PF02803"/>
    </source>
</evidence>
<dbReference type="NCBIfam" id="TIGR02430">
    <property type="entry name" value="pcaF"/>
    <property type="match status" value="1"/>
</dbReference>
<feature type="active site" description="Proton acceptor" evidence="15">
    <location>
        <position position="356"/>
    </location>
</feature>
<dbReference type="PROSITE" id="PS00737">
    <property type="entry name" value="THIOLASE_2"/>
    <property type="match status" value="1"/>
</dbReference>
<dbReference type="PROSITE" id="PS00098">
    <property type="entry name" value="THIOLASE_1"/>
    <property type="match status" value="1"/>
</dbReference>
<accession>A0A4P6P7I9</accession>
<comment type="function">
    <text evidence="1">Catalyzes thiolytic cleavage of beta-ketoadipyl-CoA to succinyl-CoA and acetyl-CoA.</text>
</comment>